<keyword evidence="1" id="KW-1133">Transmembrane helix</keyword>
<proteinExistence type="predicted"/>
<dbReference type="VEuPathDB" id="PlasmoDB:PVW1_070046300"/>
<evidence type="ECO:0000313" key="3">
    <source>
        <dbReference type="Proteomes" id="UP000305196"/>
    </source>
</evidence>
<dbReference type="Proteomes" id="UP000305196">
    <property type="component" value="Unassembled WGS sequence"/>
</dbReference>
<organism evidence="2 3">
    <name type="scientific">Plasmodium vivax</name>
    <name type="common">malaria parasite P. vivax</name>
    <dbReference type="NCBI Taxonomy" id="5855"/>
    <lineage>
        <taxon>Eukaryota</taxon>
        <taxon>Sar</taxon>
        <taxon>Alveolata</taxon>
        <taxon>Apicomplexa</taxon>
        <taxon>Aconoidasida</taxon>
        <taxon>Haemosporida</taxon>
        <taxon>Plasmodiidae</taxon>
        <taxon>Plasmodium</taxon>
        <taxon>Plasmodium (Plasmodium)</taxon>
    </lineage>
</organism>
<sequence length="357" mass="41419">MSNDKEYVLKKIKENYNVFGNSKFYKIYEVFYKPCTIFSDNSVSCYPQSTNFGANSSEVTQILKDLYSNLYRIYDSIVGTNNTYFDDVEAKDYKLCYTSLKYWLYDQIINGELEQTEINDIFTGWGNKIKNKIPKNPPHRCLFNKLTLDEMKRLKNIYALYTVLYDNNATFVTCNNNTCKYLEYIGKGLDELISSINSCSIKSNQTYYCNEFKEFVDLCKEENVEAGISIYDKNTKSKAEVAKKHLLSVQIYENEPHYIYVKNDNLLNYVKTSDFLSNKTTTIAATSVVGSAIGLSSIFYYFYKFTPFGSTLRKGKGKNVVDIDERANDSLLYTPDTEQMPFKNREYKVAYHTFSDT</sequence>
<name>A0A1G4E8V8_PLAVI</name>
<keyword evidence="1" id="KW-0472">Membrane</keyword>
<evidence type="ECO:0000256" key="1">
    <source>
        <dbReference type="SAM" id="Phobius"/>
    </source>
</evidence>
<gene>
    <name evidence="2" type="ORF">PVC01_000035900</name>
</gene>
<accession>A0A1G4E8V8</accession>
<keyword evidence="1" id="KW-0812">Transmembrane</keyword>
<dbReference type="VEuPathDB" id="PlasmoDB:PVX_033190"/>
<dbReference type="EMBL" id="FLYI01000077">
    <property type="protein sequence ID" value="SCA81787.1"/>
    <property type="molecule type" value="Genomic_DNA"/>
</dbReference>
<dbReference type="VEuPathDB" id="PlasmoDB:PVPAM_010009000"/>
<reference evidence="2 3" key="1">
    <citation type="submission" date="2016-07" db="EMBL/GenBank/DDBJ databases">
        <authorList>
            <consortium name="Pathogen Informatics"/>
        </authorList>
    </citation>
    <scope>NUCLEOTIDE SEQUENCE [LARGE SCALE GENOMIC DNA]</scope>
</reference>
<protein>
    <submittedName>
        <fullName evidence="2">VIR protein</fullName>
    </submittedName>
</protein>
<feature type="transmembrane region" description="Helical" evidence="1">
    <location>
        <begin position="283"/>
        <end position="303"/>
    </location>
</feature>
<evidence type="ECO:0000313" key="2">
    <source>
        <dbReference type="EMBL" id="SCA81787.1"/>
    </source>
</evidence>
<dbReference type="AlphaFoldDB" id="A0A1G4E8V8"/>
<dbReference type="VEuPathDB" id="PlasmoDB:PVP01_0006300"/>